<dbReference type="KEGG" id="oat:OAN307_c17360"/>
<reference evidence="1 2" key="1">
    <citation type="journal article" date="2013" name="PLoS ONE">
        <title>Poles Apart: Arctic and Antarctic Octadecabacter strains Share High Genome Plasticity and a New Type of Xanthorhodopsin.</title>
        <authorList>
            <person name="Vollmers J."/>
            <person name="Voget S."/>
            <person name="Dietrich S."/>
            <person name="Gollnow K."/>
            <person name="Smits M."/>
            <person name="Meyer K."/>
            <person name="Brinkhoff T."/>
            <person name="Simon M."/>
            <person name="Daniel R."/>
        </authorList>
    </citation>
    <scope>NUCLEOTIDE SEQUENCE [LARGE SCALE GENOMIC DNA]</scope>
    <source>
        <strain evidence="1 2">307</strain>
    </source>
</reference>
<dbReference type="HOGENOM" id="CLU_3027839_0_0_5"/>
<keyword evidence="2" id="KW-1185">Reference proteome</keyword>
<dbReference type="Proteomes" id="UP000005307">
    <property type="component" value="Chromosome"/>
</dbReference>
<evidence type="ECO:0000313" key="2">
    <source>
        <dbReference type="Proteomes" id="UP000005307"/>
    </source>
</evidence>
<accession>M9RAM5</accession>
<gene>
    <name evidence="1" type="ORF">OAN307_c17360</name>
</gene>
<organism evidence="1 2">
    <name type="scientific">Octadecabacter antarcticus 307</name>
    <dbReference type="NCBI Taxonomy" id="391626"/>
    <lineage>
        <taxon>Bacteria</taxon>
        <taxon>Pseudomonadati</taxon>
        <taxon>Pseudomonadota</taxon>
        <taxon>Alphaproteobacteria</taxon>
        <taxon>Rhodobacterales</taxon>
        <taxon>Roseobacteraceae</taxon>
        <taxon>Octadecabacter</taxon>
    </lineage>
</organism>
<dbReference type="AlphaFoldDB" id="M9RAM5"/>
<evidence type="ECO:0000313" key="1">
    <source>
        <dbReference type="EMBL" id="AGI67401.1"/>
    </source>
</evidence>
<protein>
    <submittedName>
        <fullName evidence="1">Uncharacterized protein</fullName>
    </submittedName>
</protein>
<dbReference type="EMBL" id="CP003740">
    <property type="protein sequence ID" value="AGI67401.1"/>
    <property type="molecule type" value="Genomic_DNA"/>
</dbReference>
<name>M9RAM5_9RHOB</name>
<dbReference type="STRING" id="391626.OAN307_c17360"/>
<proteinExistence type="predicted"/>
<sequence length="55" mass="6093">MAVDCVSNTVKTARLARSCDHCSGAENHMISKSSADEFAPIPPRRECFDVLKLFH</sequence>